<sequence>MDFGSINPVVLLASLMVASTPILMAALGEMVVEKSGVLNLGVEGMMITGAVCGFIVAVETGSPTLGFIAAAIGGMALSMVFALLTQVFLTTQVPAGLALTLMGVGLASLLGQNYQGLKPPPVSDLNIPGLDHLPVIGPILFQHDMMVYVSLLSIAGVWAFLKYSRAGLILRAVGENHSAAHALGYPVRMVRVMAIGFGGAMAGLGGAYISLVRVPQWTDGITAGYGWIALAIVVFASWKAWRILIGAYLFGGITVLQLNLQAAGAKVPVELLSMSPFLATIVVLVVISARRHGASNAPAMLGRIFHASH</sequence>
<reference evidence="7 8" key="1">
    <citation type="submission" date="2016-10" db="EMBL/GenBank/DDBJ databases">
        <authorList>
            <person name="de Groot N.N."/>
        </authorList>
    </citation>
    <scope>NUCLEOTIDE SEQUENCE [LARGE SCALE GENOMIC DNA]</scope>
    <source>
        <strain evidence="7 8">DSM 27375</strain>
    </source>
</reference>
<feature type="transmembrane region" description="Helical" evidence="6">
    <location>
        <begin position="243"/>
        <end position="265"/>
    </location>
</feature>
<dbReference type="GO" id="GO:0022857">
    <property type="term" value="F:transmembrane transporter activity"/>
    <property type="evidence" value="ECO:0007669"/>
    <property type="project" value="InterPro"/>
</dbReference>
<organism evidence="7 8">
    <name type="scientific">Celeribacter baekdonensis</name>
    <dbReference type="NCBI Taxonomy" id="875171"/>
    <lineage>
        <taxon>Bacteria</taxon>
        <taxon>Pseudomonadati</taxon>
        <taxon>Pseudomonadota</taxon>
        <taxon>Alphaproteobacteria</taxon>
        <taxon>Rhodobacterales</taxon>
        <taxon>Roseobacteraceae</taxon>
        <taxon>Celeribacter</taxon>
    </lineage>
</organism>
<feature type="transmembrane region" description="Helical" evidence="6">
    <location>
        <begin position="192"/>
        <end position="211"/>
    </location>
</feature>
<proteinExistence type="predicted"/>
<keyword evidence="5 6" id="KW-0472">Membrane</keyword>
<dbReference type="Pfam" id="PF02653">
    <property type="entry name" value="BPD_transp_2"/>
    <property type="match status" value="1"/>
</dbReference>
<dbReference type="PANTHER" id="PTHR43370:SF2">
    <property type="entry name" value="ABC TRANSPORTER PERMEASE PROTEIN"/>
    <property type="match status" value="1"/>
</dbReference>
<dbReference type="OrthoDB" id="9792579at2"/>
<feature type="transmembrane region" description="Helical" evidence="6">
    <location>
        <begin position="64"/>
        <end position="84"/>
    </location>
</feature>
<evidence type="ECO:0000256" key="2">
    <source>
        <dbReference type="ARBA" id="ARBA00022475"/>
    </source>
</evidence>
<dbReference type="AlphaFoldDB" id="A0A1G7JF41"/>
<evidence type="ECO:0000256" key="1">
    <source>
        <dbReference type="ARBA" id="ARBA00004651"/>
    </source>
</evidence>
<dbReference type="CDD" id="cd06580">
    <property type="entry name" value="TM_PBP1_transp_TpRbsC_like"/>
    <property type="match status" value="1"/>
</dbReference>
<evidence type="ECO:0000313" key="8">
    <source>
        <dbReference type="Proteomes" id="UP000182284"/>
    </source>
</evidence>
<feature type="transmembrane region" description="Helical" evidence="6">
    <location>
        <begin position="217"/>
        <end position="236"/>
    </location>
</feature>
<evidence type="ECO:0000256" key="5">
    <source>
        <dbReference type="ARBA" id="ARBA00023136"/>
    </source>
</evidence>
<dbReference type="PANTHER" id="PTHR43370">
    <property type="entry name" value="SUGAR ABC TRANSPORTER INTEGRAL MEMBRANE PROTEIN-RELATED"/>
    <property type="match status" value="1"/>
</dbReference>
<comment type="subcellular location">
    <subcellularLocation>
        <location evidence="1">Cell membrane</location>
        <topology evidence="1">Multi-pass membrane protein</topology>
    </subcellularLocation>
</comment>
<accession>A0A1G7JF41</accession>
<gene>
    <name evidence="7" type="ORF">SAMN04488117_10360</name>
</gene>
<dbReference type="EMBL" id="FNBL01000003">
    <property type="protein sequence ID" value="SDF23536.1"/>
    <property type="molecule type" value="Genomic_DNA"/>
</dbReference>
<evidence type="ECO:0000256" key="6">
    <source>
        <dbReference type="SAM" id="Phobius"/>
    </source>
</evidence>
<feature type="transmembrane region" description="Helical" evidence="6">
    <location>
        <begin position="6"/>
        <end position="25"/>
    </location>
</feature>
<protein>
    <submittedName>
        <fullName evidence="7">Nucleoside ABC transporter membrane protein</fullName>
    </submittedName>
</protein>
<feature type="transmembrane region" description="Helical" evidence="6">
    <location>
        <begin position="96"/>
        <end position="115"/>
    </location>
</feature>
<feature type="transmembrane region" description="Helical" evidence="6">
    <location>
        <begin position="37"/>
        <end position="58"/>
    </location>
</feature>
<name>A0A1G7JF41_9RHOB</name>
<feature type="transmembrane region" description="Helical" evidence="6">
    <location>
        <begin position="271"/>
        <end position="289"/>
    </location>
</feature>
<dbReference type="Proteomes" id="UP000182284">
    <property type="component" value="Unassembled WGS sequence"/>
</dbReference>
<evidence type="ECO:0000256" key="3">
    <source>
        <dbReference type="ARBA" id="ARBA00022692"/>
    </source>
</evidence>
<feature type="transmembrane region" description="Helical" evidence="6">
    <location>
        <begin position="135"/>
        <end position="161"/>
    </location>
</feature>
<dbReference type="InterPro" id="IPR001851">
    <property type="entry name" value="ABC_transp_permease"/>
</dbReference>
<evidence type="ECO:0000256" key="4">
    <source>
        <dbReference type="ARBA" id="ARBA00022989"/>
    </source>
</evidence>
<dbReference type="GO" id="GO:0005886">
    <property type="term" value="C:plasma membrane"/>
    <property type="evidence" value="ECO:0007669"/>
    <property type="project" value="UniProtKB-SubCell"/>
</dbReference>
<keyword evidence="3 6" id="KW-0812">Transmembrane</keyword>
<keyword evidence="2" id="KW-1003">Cell membrane</keyword>
<keyword evidence="4 6" id="KW-1133">Transmembrane helix</keyword>
<dbReference type="RefSeq" id="WP_074642689.1">
    <property type="nucleotide sequence ID" value="NZ_FNBL01000003.1"/>
</dbReference>
<evidence type="ECO:0000313" key="7">
    <source>
        <dbReference type="EMBL" id="SDF23536.1"/>
    </source>
</evidence>